<name>A0ABV5WF06_9BACI</name>
<dbReference type="EMBL" id="JBHMAF010000041">
    <property type="protein sequence ID" value="MFB9758813.1"/>
    <property type="molecule type" value="Genomic_DNA"/>
</dbReference>
<protein>
    <submittedName>
        <fullName evidence="1">Uncharacterized protein</fullName>
    </submittedName>
</protein>
<comment type="caution">
    <text evidence="1">The sequence shown here is derived from an EMBL/GenBank/DDBJ whole genome shotgun (WGS) entry which is preliminary data.</text>
</comment>
<reference evidence="1 2" key="1">
    <citation type="submission" date="2024-09" db="EMBL/GenBank/DDBJ databases">
        <authorList>
            <person name="Sun Q."/>
            <person name="Mori K."/>
        </authorList>
    </citation>
    <scope>NUCLEOTIDE SEQUENCE [LARGE SCALE GENOMIC DNA]</scope>
    <source>
        <strain evidence="1 2">JCM 11201</strain>
    </source>
</reference>
<gene>
    <name evidence="1" type="ORF">ACFFMS_09985</name>
</gene>
<accession>A0ABV5WF06</accession>
<keyword evidence="2" id="KW-1185">Reference proteome</keyword>
<organism evidence="1 2">
    <name type="scientific">Ectobacillus funiculus</name>
    <dbReference type="NCBI Taxonomy" id="137993"/>
    <lineage>
        <taxon>Bacteria</taxon>
        <taxon>Bacillati</taxon>
        <taxon>Bacillota</taxon>
        <taxon>Bacilli</taxon>
        <taxon>Bacillales</taxon>
        <taxon>Bacillaceae</taxon>
        <taxon>Ectobacillus</taxon>
    </lineage>
</organism>
<evidence type="ECO:0000313" key="2">
    <source>
        <dbReference type="Proteomes" id="UP001589609"/>
    </source>
</evidence>
<proteinExistence type="predicted"/>
<evidence type="ECO:0000313" key="1">
    <source>
        <dbReference type="EMBL" id="MFB9758813.1"/>
    </source>
</evidence>
<sequence>MGKFLKEILENSQKSNSTKNPHKLSLGDAKVEKSLYEVFTTTPGIYGTAVYGIVRTVV</sequence>
<dbReference type="Proteomes" id="UP001589609">
    <property type="component" value="Unassembled WGS sequence"/>
</dbReference>
<dbReference type="RefSeq" id="WP_379949097.1">
    <property type="nucleotide sequence ID" value="NZ_JBHMAF010000041.1"/>
</dbReference>